<sequence length="93" mass="10564">MMHIDTVHTDTLFSQQRLKDRVELGDKTTVDFGELDLGEAVRRMKATIVRRLLKLGVRPTPPMPLLLAISNRWNHNIVEALARHGSVVHIDDS</sequence>
<accession>A0A3S4AQ56</accession>
<dbReference type="EMBL" id="OUUZ01000003">
    <property type="protein sequence ID" value="SPQ20166.1"/>
    <property type="molecule type" value="Genomic_DNA"/>
</dbReference>
<evidence type="ECO:0000313" key="1">
    <source>
        <dbReference type="EMBL" id="SPQ20166.1"/>
    </source>
</evidence>
<name>A0A3S4AQ56_9PEZI</name>
<reference evidence="1 2" key="1">
    <citation type="submission" date="2018-04" db="EMBL/GenBank/DDBJ databases">
        <authorList>
            <person name="Huttner S."/>
            <person name="Dainat J."/>
        </authorList>
    </citation>
    <scope>NUCLEOTIDE SEQUENCE [LARGE SCALE GENOMIC DNA]</scope>
</reference>
<gene>
    <name evidence="1" type="ORF">TT172_LOCUS2585</name>
</gene>
<organism evidence="1 2">
    <name type="scientific">Thermothielavioides terrestris</name>
    <dbReference type="NCBI Taxonomy" id="2587410"/>
    <lineage>
        <taxon>Eukaryota</taxon>
        <taxon>Fungi</taxon>
        <taxon>Dikarya</taxon>
        <taxon>Ascomycota</taxon>
        <taxon>Pezizomycotina</taxon>
        <taxon>Sordariomycetes</taxon>
        <taxon>Sordariomycetidae</taxon>
        <taxon>Sordariales</taxon>
        <taxon>Chaetomiaceae</taxon>
        <taxon>Thermothielavioides</taxon>
    </lineage>
</organism>
<dbReference type="AlphaFoldDB" id="A0A3S4AQ56"/>
<dbReference type="Proteomes" id="UP000289323">
    <property type="component" value="Unassembled WGS sequence"/>
</dbReference>
<evidence type="ECO:0000313" key="2">
    <source>
        <dbReference type="Proteomes" id="UP000289323"/>
    </source>
</evidence>
<protein>
    <submittedName>
        <fullName evidence="1">B489cdec-1379-42b4-93cc-68762d8d0c1d</fullName>
    </submittedName>
</protein>
<proteinExistence type="predicted"/>